<evidence type="ECO:0000256" key="1">
    <source>
        <dbReference type="ARBA" id="ARBA00022475"/>
    </source>
</evidence>
<feature type="compositionally biased region" description="Low complexity" evidence="6">
    <location>
        <begin position="28"/>
        <end position="56"/>
    </location>
</feature>
<evidence type="ECO:0000313" key="9">
    <source>
        <dbReference type="Proteomes" id="UP000093309"/>
    </source>
</evidence>
<dbReference type="EMBL" id="LYPC01000027">
    <property type="protein sequence ID" value="OCT12207.1"/>
    <property type="molecule type" value="Genomic_DNA"/>
</dbReference>
<dbReference type="STRING" id="512399.A8709_30660"/>
<protein>
    <recommendedName>
        <fullName evidence="10">ABC transporter substrate-binding protein</fullName>
    </recommendedName>
</protein>
<gene>
    <name evidence="8" type="ORF">A8709_30660</name>
</gene>
<proteinExistence type="predicted"/>
<dbReference type="PANTHER" id="PTHR43649">
    <property type="entry name" value="ARABINOSE-BINDING PROTEIN-RELATED"/>
    <property type="match status" value="1"/>
</dbReference>
<dbReference type="PROSITE" id="PS51257">
    <property type="entry name" value="PROKAR_LIPOPROTEIN"/>
    <property type="match status" value="1"/>
</dbReference>
<feature type="region of interest" description="Disordered" evidence="6">
    <location>
        <begin position="28"/>
        <end position="58"/>
    </location>
</feature>
<evidence type="ECO:0000256" key="6">
    <source>
        <dbReference type="SAM" id="MobiDB-lite"/>
    </source>
</evidence>
<dbReference type="Proteomes" id="UP000093309">
    <property type="component" value="Unassembled WGS sequence"/>
</dbReference>
<evidence type="ECO:0000256" key="3">
    <source>
        <dbReference type="ARBA" id="ARBA00023136"/>
    </source>
</evidence>
<keyword evidence="4" id="KW-0564">Palmitate</keyword>
<dbReference type="InterPro" id="IPR006059">
    <property type="entry name" value="SBP"/>
</dbReference>
<keyword evidence="2 7" id="KW-0732">Signal</keyword>
<organism evidence="8 9">
    <name type="scientific">Paenibacillus pectinilyticus</name>
    <dbReference type="NCBI Taxonomy" id="512399"/>
    <lineage>
        <taxon>Bacteria</taxon>
        <taxon>Bacillati</taxon>
        <taxon>Bacillota</taxon>
        <taxon>Bacilli</taxon>
        <taxon>Bacillales</taxon>
        <taxon>Paenibacillaceae</taxon>
        <taxon>Paenibacillus</taxon>
    </lineage>
</organism>
<evidence type="ECO:0000313" key="8">
    <source>
        <dbReference type="EMBL" id="OCT12207.1"/>
    </source>
</evidence>
<feature type="signal peptide" evidence="7">
    <location>
        <begin position="1"/>
        <end position="25"/>
    </location>
</feature>
<reference evidence="9" key="1">
    <citation type="submission" date="2016-05" db="EMBL/GenBank/DDBJ databases">
        <title>Paenibacillus oryzae. sp. nov., isolated from the rice root.</title>
        <authorList>
            <person name="Zhang J."/>
            <person name="Zhang X."/>
        </authorList>
    </citation>
    <scope>NUCLEOTIDE SEQUENCE [LARGE SCALE GENOMIC DNA]</scope>
    <source>
        <strain evidence="9">KCTC13222</strain>
    </source>
</reference>
<dbReference type="Pfam" id="PF01547">
    <property type="entry name" value="SBP_bac_1"/>
    <property type="match status" value="1"/>
</dbReference>
<dbReference type="AlphaFoldDB" id="A0A1C0ZVV6"/>
<dbReference type="PANTHER" id="PTHR43649:SF33">
    <property type="entry name" value="POLYGALACTURONAN_RHAMNOGALACTURONAN-BINDING PROTEIN YTCQ"/>
    <property type="match status" value="1"/>
</dbReference>
<keyword evidence="3" id="KW-0472">Membrane</keyword>
<dbReference type="Gene3D" id="3.40.190.10">
    <property type="entry name" value="Periplasmic binding protein-like II"/>
    <property type="match status" value="1"/>
</dbReference>
<dbReference type="SUPFAM" id="SSF53850">
    <property type="entry name" value="Periplasmic binding protein-like II"/>
    <property type="match status" value="1"/>
</dbReference>
<evidence type="ECO:0008006" key="10">
    <source>
        <dbReference type="Google" id="ProtNLM"/>
    </source>
</evidence>
<evidence type="ECO:0000256" key="2">
    <source>
        <dbReference type="ARBA" id="ARBA00022729"/>
    </source>
</evidence>
<name>A0A1C0ZVV6_9BACL</name>
<keyword evidence="5" id="KW-0449">Lipoprotein</keyword>
<accession>A0A1C0ZVV6</accession>
<keyword evidence="9" id="KW-1185">Reference proteome</keyword>
<sequence length="478" mass="52237">MIHNMKFKSLFVAASVSLLVGTTLGCSSNDGSSASSKPTTSAAPTTSTSTATATQASKEDPKIELTVWAAPNGTYKPGQKAGDWFKEDLLPEWNKLHPNVKVNLELIPFDGINEKVTTAIASKSAPNVFLDYPGRTLAYGQMGALASLEDIIPPADLAQVKKSADMMKMVSVGGTVVTLPYYSTQLGLILNKSLWKEAGAENLLPQDEFRTWTPDQFKAALKAVANKDKGVYGLTLFALNEQGDQIYNNIISGYGAKLFNADYTKYTAGDSPETEKALAFFKSLVDEGLVTPHPETLTSTNALDYWKQRKNGMVVASAAHSDIIKNGLKDGSVSGPNEYMYVNFPSTTPGQAALKSEVGFGVVFKNSDAVKEEWAKKFLYWTMKDNVIFQTAMKSFDPLGKAPAWTESDPELQFLAKLATKTKEWPVIDPGWGIKGYPEMRAAMFPEIQKLFIGMSTPKQTIDTISKKFNDTITKYNK</sequence>
<comment type="caution">
    <text evidence="8">The sequence shown here is derived from an EMBL/GenBank/DDBJ whole genome shotgun (WGS) entry which is preliminary data.</text>
</comment>
<dbReference type="InterPro" id="IPR050490">
    <property type="entry name" value="Bact_solute-bd_prot1"/>
</dbReference>
<dbReference type="RefSeq" id="WP_065856283.1">
    <property type="nucleotide sequence ID" value="NZ_LYPC01000027.1"/>
</dbReference>
<keyword evidence="1" id="KW-1003">Cell membrane</keyword>
<feature type="chain" id="PRO_5039536982" description="ABC transporter substrate-binding protein" evidence="7">
    <location>
        <begin position="26"/>
        <end position="478"/>
    </location>
</feature>
<evidence type="ECO:0000256" key="5">
    <source>
        <dbReference type="ARBA" id="ARBA00023288"/>
    </source>
</evidence>
<evidence type="ECO:0000256" key="4">
    <source>
        <dbReference type="ARBA" id="ARBA00023139"/>
    </source>
</evidence>
<evidence type="ECO:0000256" key="7">
    <source>
        <dbReference type="SAM" id="SignalP"/>
    </source>
</evidence>